<evidence type="ECO:0000313" key="2">
    <source>
        <dbReference type="EMBL" id="MBK4346631.1"/>
    </source>
</evidence>
<evidence type="ECO:0000259" key="1">
    <source>
        <dbReference type="Pfam" id="PF09863"/>
    </source>
</evidence>
<dbReference type="EMBL" id="JAEPES010000001">
    <property type="protein sequence ID" value="MBK4346631.1"/>
    <property type="molecule type" value="Genomic_DNA"/>
</dbReference>
<proteinExistence type="predicted"/>
<name>A0A934SJU1_9MICO</name>
<protein>
    <submittedName>
        <fullName evidence="2">DUF2090 domain-containing protein</fullName>
    </submittedName>
</protein>
<dbReference type="AlphaFoldDB" id="A0A934SJU1"/>
<organism evidence="2 3">
    <name type="scientific">Lacisediminihabitans changchengi</name>
    <dbReference type="NCBI Taxonomy" id="2787634"/>
    <lineage>
        <taxon>Bacteria</taxon>
        <taxon>Bacillati</taxon>
        <taxon>Actinomycetota</taxon>
        <taxon>Actinomycetes</taxon>
        <taxon>Micrococcales</taxon>
        <taxon>Microbacteriaceae</taxon>
        <taxon>Lacisediminihabitans</taxon>
    </lineage>
</organism>
<dbReference type="InterPro" id="IPR018659">
    <property type="entry name" value="DUF2090"/>
</dbReference>
<dbReference type="RefSeq" id="WP_200554948.1">
    <property type="nucleotide sequence ID" value="NZ_JAEPES010000001.1"/>
</dbReference>
<dbReference type="Pfam" id="PF09863">
    <property type="entry name" value="DUF2090"/>
    <property type="match status" value="1"/>
</dbReference>
<gene>
    <name evidence="2" type="ORF">IV501_03190</name>
</gene>
<keyword evidence="3" id="KW-1185">Reference proteome</keyword>
<feature type="domain" description="DUF2090" evidence="1">
    <location>
        <begin position="67"/>
        <end position="315"/>
    </location>
</feature>
<reference evidence="2" key="1">
    <citation type="submission" date="2021-01" db="EMBL/GenBank/DDBJ databases">
        <title>Lacisediminihabitans sp. nov. strain G11-30, isolated from Antarctic Soil.</title>
        <authorList>
            <person name="Li J."/>
        </authorList>
    </citation>
    <scope>NUCLEOTIDE SEQUENCE</scope>
    <source>
        <strain evidence="2">G11-30</strain>
    </source>
</reference>
<dbReference type="Gene3D" id="3.20.20.70">
    <property type="entry name" value="Aldolase class I"/>
    <property type="match status" value="1"/>
</dbReference>
<dbReference type="InterPro" id="IPR013785">
    <property type="entry name" value="Aldolase_TIM"/>
</dbReference>
<comment type="caution">
    <text evidence="2">The sequence shown here is derived from an EMBL/GenBank/DDBJ whole genome shotgun (WGS) entry which is preliminary data.</text>
</comment>
<sequence length="329" mass="35621">MSIFLLAMDHRDSLERDVYGFTADPTPEQAAQIVHGKSLIFDGLLAAIDTAAGGSSPVQSANGGQATTSAADAASAGVLVDERFGAQVARRAHERGVDLAMPIEKSGQKHFTLEYGTITGGEWLDHIADFDPDQVKLLVRDNPDDAPDAREKQFEDLALVSELLAEAARSFIIELLVPASPSQLASVDGDVDRYDRDVRPALTARVITEFQQHKIEPTIWKIEGLETTEAAELIVRTARQGGRDEVCCIVLGRDAPADRLDHWLTIAAPVEGFIGFAIGRSIWEQPLRDHLAGGSEQELVAAVARNYRRFADTYAAASALPEGSVLPRE</sequence>
<dbReference type="Proteomes" id="UP000636458">
    <property type="component" value="Unassembled WGS sequence"/>
</dbReference>
<evidence type="ECO:0000313" key="3">
    <source>
        <dbReference type="Proteomes" id="UP000636458"/>
    </source>
</evidence>
<accession>A0A934SJU1</accession>